<evidence type="ECO:0000256" key="1">
    <source>
        <dbReference type="SAM" id="MobiDB-lite"/>
    </source>
</evidence>
<sequence length="434" mass="47434">MDDSDQLTENQLQRVSAIVMDDEDSGDEDNNRPKHGHKPGSITRLGVRIDKGHGLLSTEAATKTLEEMDSAIASLRQWQRHHEREMADLMQKHAAVIEETCSRKPEAELEQEFILKTPADLSQVEQQEAVSISPLQTDAESPPDASSKLHTLRQSLITDNMLALVKESVGMNFGRIALRSAEGWNDAASSTRPQTAQPFRSPSRSRPSSSPTLCTSLSFQSSRDWIRASGSPLETSSSSESQNLMRWPPASQAKLPPLSTSEGGLLTLPSSLANGRSLSRLSSNSAREGSQDVPAAPPWEQKNVLSSSASRPNSVNSKDLQSRCSAVPMGVPLREIRSQDTRGKLSVRESTSMTAVGPHPSGAAVETHGVAERQMRGQQLLDELEAELRLLDEAEGCSDLKSWCADYEIVLAKMDRLQTGYQVQLRSSTELGRE</sequence>
<dbReference type="EMBL" id="BEGY01000042">
    <property type="protein sequence ID" value="GAX79458.1"/>
    <property type="molecule type" value="Genomic_DNA"/>
</dbReference>
<protein>
    <submittedName>
        <fullName evidence="2">Uncharacterized protein</fullName>
    </submittedName>
</protein>
<feature type="region of interest" description="Disordered" evidence="1">
    <location>
        <begin position="184"/>
        <end position="214"/>
    </location>
</feature>
<comment type="caution">
    <text evidence="2">The sequence shown here is derived from an EMBL/GenBank/DDBJ whole genome shotgun (WGS) entry which is preliminary data.</text>
</comment>
<organism evidence="2 3">
    <name type="scientific">Chlamydomonas eustigma</name>
    <dbReference type="NCBI Taxonomy" id="1157962"/>
    <lineage>
        <taxon>Eukaryota</taxon>
        <taxon>Viridiplantae</taxon>
        <taxon>Chlorophyta</taxon>
        <taxon>core chlorophytes</taxon>
        <taxon>Chlorophyceae</taxon>
        <taxon>CS clade</taxon>
        <taxon>Chlamydomonadales</taxon>
        <taxon>Chlamydomonadaceae</taxon>
        <taxon>Chlamydomonas</taxon>
    </lineage>
</organism>
<feature type="region of interest" description="Disordered" evidence="1">
    <location>
        <begin position="1"/>
        <end position="44"/>
    </location>
</feature>
<evidence type="ECO:0000313" key="2">
    <source>
        <dbReference type="EMBL" id="GAX79458.1"/>
    </source>
</evidence>
<name>A0A250X8P9_9CHLO</name>
<proteinExistence type="predicted"/>
<feature type="compositionally biased region" description="Polar residues" evidence="1">
    <location>
        <begin position="125"/>
        <end position="139"/>
    </location>
</feature>
<dbReference type="OrthoDB" id="551524at2759"/>
<reference evidence="2 3" key="1">
    <citation type="submission" date="2017-08" db="EMBL/GenBank/DDBJ databases">
        <title>Acidophilic green algal genome provides insights into adaptation to an acidic environment.</title>
        <authorList>
            <person name="Hirooka S."/>
            <person name="Hirose Y."/>
            <person name="Kanesaki Y."/>
            <person name="Higuchi S."/>
            <person name="Fujiwara T."/>
            <person name="Onuma R."/>
            <person name="Era A."/>
            <person name="Ohbayashi R."/>
            <person name="Uzuka A."/>
            <person name="Nozaki H."/>
            <person name="Yoshikawa H."/>
            <person name="Miyagishima S.Y."/>
        </authorList>
    </citation>
    <scope>NUCLEOTIDE SEQUENCE [LARGE SCALE GENOMIC DNA]</scope>
    <source>
        <strain evidence="2 3">NIES-2499</strain>
    </source>
</reference>
<feature type="compositionally biased region" description="Low complexity" evidence="1">
    <location>
        <begin position="303"/>
        <end position="317"/>
    </location>
</feature>
<feature type="region of interest" description="Disordered" evidence="1">
    <location>
        <begin position="229"/>
        <end position="323"/>
    </location>
</feature>
<keyword evidence="3" id="KW-1185">Reference proteome</keyword>
<feature type="compositionally biased region" description="Polar residues" evidence="1">
    <location>
        <begin position="187"/>
        <end position="198"/>
    </location>
</feature>
<dbReference type="Proteomes" id="UP000232323">
    <property type="component" value="Unassembled WGS sequence"/>
</dbReference>
<feature type="region of interest" description="Disordered" evidence="1">
    <location>
        <begin position="125"/>
        <end position="149"/>
    </location>
</feature>
<feature type="compositionally biased region" description="Low complexity" evidence="1">
    <location>
        <begin position="229"/>
        <end position="241"/>
    </location>
</feature>
<accession>A0A250X8P9</accession>
<feature type="compositionally biased region" description="Low complexity" evidence="1">
    <location>
        <begin position="270"/>
        <end position="287"/>
    </location>
</feature>
<evidence type="ECO:0000313" key="3">
    <source>
        <dbReference type="Proteomes" id="UP000232323"/>
    </source>
</evidence>
<gene>
    <name evidence="2" type="ORF">CEUSTIGMA_g6899.t1</name>
</gene>
<dbReference type="AlphaFoldDB" id="A0A250X8P9"/>
<feature type="compositionally biased region" description="Low complexity" evidence="1">
    <location>
        <begin position="200"/>
        <end position="211"/>
    </location>
</feature>